<dbReference type="InParanoid" id="A0A061ETU6"/>
<evidence type="ECO:0000313" key="2">
    <source>
        <dbReference type="EMBL" id="EOY08231.1"/>
    </source>
</evidence>
<dbReference type="Gramene" id="EOY08231">
    <property type="protein sequence ID" value="EOY08231"/>
    <property type="gene ID" value="TCM_022576"/>
</dbReference>
<feature type="transmembrane region" description="Helical" evidence="1">
    <location>
        <begin position="36"/>
        <end position="55"/>
    </location>
</feature>
<organism evidence="2 3">
    <name type="scientific">Theobroma cacao</name>
    <name type="common">Cacao</name>
    <name type="synonym">Cocoa</name>
    <dbReference type="NCBI Taxonomy" id="3641"/>
    <lineage>
        <taxon>Eukaryota</taxon>
        <taxon>Viridiplantae</taxon>
        <taxon>Streptophyta</taxon>
        <taxon>Embryophyta</taxon>
        <taxon>Tracheophyta</taxon>
        <taxon>Spermatophyta</taxon>
        <taxon>Magnoliopsida</taxon>
        <taxon>eudicotyledons</taxon>
        <taxon>Gunneridae</taxon>
        <taxon>Pentapetalae</taxon>
        <taxon>rosids</taxon>
        <taxon>malvids</taxon>
        <taxon>Malvales</taxon>
        <taxon>Malvaceae</taxon>
        <taxon>Byttnerioideae</taxon>
        <taxon>Theobroma</taxon>
    </lineage>
</organism>
<proteinExistence type="predicted"/>
<evidence type="ECO:0000256" key="1">
    <source>
        <dbReference type="SAM" id="Phobius"/>
    </source>
</evidence>
<keyword evidence="1" id="KW-0472">Membrane</keyword>
<keyword evidence="1" id="KW-1133">Transmembrane helix</keyword>
<accession>A0A061ETU6</accession>
<dbReference type="AlphaFoldDB" id="A0A061ETU6"/>
<gene>
    <name evidence="2" type="ORF">TCM_022576</name>
</gene>
<dbReference type="Proteomes" id="UP000026915">
    <property type="component" value="Chromosome 5"/>
</dbReference>
<dbReference type="EMBL" id="CM001883">
    <property type="protein sequence ID" value="EOY08231.1"/>
    <property type="molecule type" value="Genomic_DNA"/>
</dbReference>
<keyword evidence="3" id="KW-1185">Reference proteome</keyword>
<keyword evidence="1" id="KW-0812">Transmembrane</keyword>
<dbReference type="HOGENOM" id="CLU_2762981_0_0_1"/>
<evidence type="ECO:0000313" key="3">
    <source>
        <dbReference type="Proteomes" id="UP000026915"/>
    </source>
</evidence>
<sequence>MNANPNTSKSFLLKIFLRTLPSYWWSSDVSFHLGSLPMKLTFASFLGKYIILIYLKLETLEFRVKTLPLY</sequence>
<reference evidence="2 3" key="1">
    <citation type="journal article" date="2013" name="Genome Biol.">
        <title>The genome sequence of the most widely cultivated cacao type and its use to identify candidate genes regulating pod color.</title>
        <authorList>
            <person name="Motamayor J.C."/>
            <person name="Mockaitis K."/>
            <person name="Schmutz J."/>
            <person name="Haiminen N."/>
            <person name="Iii D.L."/>
            <person name="Cornejo O."/>
            <person name="Findley S.D."/>
            <person name="Zheng P."/>
            <person name="Utro F."/>
            <person name="Royaert S."/>
            <person name="Saski C."/>
            <person name="Jenkins J."/>
            <person name="Podicheti R."/>
            <person name="Zhao M."/>
            <person name="Scheffler B.E."/>
            <person name="Stack J.C."/>
            <person name="Feltus F.A."/>
            <person name="Mustiga G.M."/>
            <person name="Amores F."/>
            <person name="Phillips W."/>
            <person name="Marelli J.P."/>
            <person name="May G.D."/>
            <person name="Shapiro H."/>
            <person name="Ma J."/>
            <person name="Bustamante C.D."/>
            <person name="Schnell R.J."/>
            <person name="Main D."/>
            <person name="Gilbert D."/>
            <person name="Parida L."/>
            <person name="Kuhn D.N."/>
        </authorList>
    </citation>
    <scope>NUCLEOTIDE SEQUENCE [LARGE SCALE GENOMIC DNA]</scope>
    <source>
        <strain evidence="3">cv. Matina 1-6</strain>
    </source>
</reference>
<name>A0A061ETU6_THECC</name>
<protein>
    <submittedName>
        <fullName evidence="2">Uncharacterized protein</fullName>
    </submittedName>
</protein>